<dbReference type="Proteomes" id="UP001280581">
    <property type="component" value="Unassembled WGS sequence"/>
</dbReference>
<comment type="cofactor">
    <cofactor evidence="1">
        <name>Mg(2+)</name>
        <dbReference type="ChEBI" id="CHEBI:18420"/>
    </cofactor>
    <text evidence="1">Binds 2 magnesium ions per subunit.</text>
</comment>
<keyword evidence="1" id="KW-0460">Magnesium</keyword>
<dbReference type="InterPro" id="IPR005502">
    <property type="entry name" value="Ribosyl_crysJ1"/>
</dbReference>
<dbReference type="PANTHER" id="PTHR16222:SF28">
    <property type="entry name" value="ADP-RIBOSYLGLYCOHYDROLASE"/>
    <property type="match status" value="1"/>
</dbReference>
<dbReference type="GO" id="GO:0046872">
    <property type="term" value="F:metal ion binding"/>
    <property type="evidence" value="ECO:0007669"/>
    <property type="project" value="UniProtKB-KW"/>
</dbReference>
<feature type="binding site" evidence="1">
    <location>
        <position position="126"/>
    </location>
    <ligand>
        <name>Mg(2+)</name>
        <dbReference type="ChEBI" id="CHEBI:18420"/>
        <label>1</label>
    </ligand>
</feature>
<evidence type="ECO:0000256" key="2">
    <source>
        <dbReference type="SAM" id="MobiDB-lite"/>
    </source>
</evidence>
<dbReference type="SUPFAM" id="SSF101478">
    <property type="entry name" value="ADP-ribosylglycohydrolase"/>
    <property type="match status" value="1"/>
</dbReference>
<dbReference type="PANTHER" id="PTHR16222">
    <property type="entry name" value="ADP-RIBOSYLGLYCOHYDROLASE"/>
    <property type="match status" value="1"/>
</dbReference>
<keyword evidence="1" id="KW-0479">Metal-binding</keyword>
<dbReference type="Pfam" id="PF03747">
    <property type="entry name" value="ADP_ribosyl_GH"/>
    <property type="match status" value="1"/>
</dbReference>
<keyword evidence="4" id="KW-1185">Reference proteome</keyword>
<reference evidence="3 4" key="1">
    <citation type="submission" date="2021-02" db="EMBL/GenBank/DDBJ databases">
        <title>Genome assembly of Pseudopithomyces chartarum.</title>
        <authorList>
            <person name="Jauregui R."/>
            <person name="Singh J."/>
            <person name="Voisey C."/>
        </authorList>
    </citation>
    <scope>NUCLEOTIDE SEQUENCE [LARGE SCALE GENOMIC DNA]</scope>
    <source>
        <strain evidence="3 4">AGR01</strain>
    </source>
</reference>
<comment type="caution">
    <text evidence="3">The sequence shown here is derived from an EMBL/GenBank/DDBJ whole genome shotgun (WGS) entry which is preliminary data.</text>
</comment>
<evidence type="ECO:0000256" key="1">
    <source>
        <dbReference type="PIRSR" id="PIRSR605502-1"/>
    </source>
</evidence>
<evidence type="ECO:0000313" key="3">
    <source>
        <dbReference type="EMBL" id="KAK3201366.1"/>
    </source>
</evidence>
<sequence length="417" mass="45593">MDDFVHVESPIEDNNPFGEELPNGHDSPHGTSFPSRDAEKVLTNTDNPLAFLNTHSFIRATVLDKIHGCIIGSALGDTIGLYTEFLPSTACATLYPTRNFSLVAPVTEGAKLTSTVSFEPCAWTDDTDQALLIILAYIQNTSSIDCIPQEFALRLQIWISQGLRALDRPPCGIGALVGSVVTLPSYLNDPASAAIAAWMKSSRNAAPNGSLMRTHPIGLIGLPLTEPQTWSLASNLSLTTHADPRCTVSVCILVSLVRGLLLGSISSSSDIDSAIERAYHHVLTTPSLLDPRLPGEEAGVEPTFEDIVQRLNREEFDRHVYAISFSALELDDRQKMGEWLDSKIERFCAKLGVVDVQGGIPHMEDENPDGGKGLMSKVGLEKRDREMIMAIMERKRLLQEKARREGAKKGVASWFSK</sequence>
<feature type="binding site" evidence="1">
    <location>
        <position position="125"/>
    </location>
    <ligand>
        <name>Mg(2+)</name>
        <dbReference type="ChEBI" id="CHEBI:18420"/>
        <label>1</label>
    </ligand>
</feature>
<feature type="region of interest" description="Disordered" evidence="2">
    <location>
        <begin position="1"/>
        <end position="37"/>
    </location>
</feature>
<organism evidence="3 4">
    <name type="scientific">Pseudopithomyces chartarum</name>
    <dbReference type="NCBI Taxonomy" id="1892770"/>
    <lineage>
        <taxon>Eukaryota</taxon>
        <taxon>Fungi</taxon>
        <taxon>Dikarya</taxon>
        <taxon>Ascomycota</taxon>
        <taxon>Pezizomycotina</taxon>
        <taxon>Dothideomycetes</taxon>
        <taxon>Pleosporomycetidae</taxon>
        <taxon>Pleosporales</taxon>
        <taxon>Massarineae</taxon>
        <taxon>Didymosphaeriaceae</taxon>
        <taxon>Pseudopithomyces</taxon>
    </lineage>
</organism>
<dbReference type="Gene3D" id="1.10.4080.10">
    <property type="entry name" value="ADP-ribosylation/Crystallin J1"/>
    <property type="match status" value="1"/>
</dbReference>
<gene>
    <name evidence="3" type="ORF">GRF29_185g748887</name>
</gene>
<protein>
    <submittedName>
        <fullName evidence="3">Uncharacterized protein</fullName>
    </submittedName>
</protein>
<dbReference type="InterPro" id="IPR036705">
    <property type="entry name" value="Ribosyl_crysJ1_sf"/>
</dbReference>
<feature type="binding site" evidence="1">
    <location>
        <position position="124"/>
    </location>
    <ligand>
        <name>Mg(2+)</name>
        <dbReference type="ChEBI" id="CHEBI:18420"/>
        <label>1</label>
    </ligand>
</feature>
<accession>A0AAN6RDA1</accession>
<dbReference type="InterPro" id="IPR050792">
    <property type="entry name" value="ADP-ribosylglycohydrolase"/>
</dbReference>
<evidence type="ECO:0000313" key="4">
    <source>
        <dbReference type="Proteomes" id="UP001280581"/>
    </source>
</evidence>
<proteinExistence type="predicted"/>
<dbReference type="EMBL" id="WVTA01000016">
    <property type="protein sequence ID" value="KAK3201366.1"/>
    <property type="molecule type" value="Genomic_DNA"/>
</dbReference>
<name>A0AAN6RDA1_9PLEO</name>
<dbReference type="AlphaFoldDB" id="A0AAN6RDA1"/>